<gene>
    <name evidence="4" type="ORF">F4U95_16275</name>
    <name evidence="3" type="ORF">F4U96_16150</name>
</gene>
<dbReference type="InterPro" id="IPR030395">
    <property type="entry name" value="GP_PDE_dom"/>
</dbReference>
<dbReference type="AlphaFoldDB" id="A0A5J5HZY8"/>
<protein>
    <submittedName>
        <fullName evidence="4">Glycerophosphodiester phosphodiesterase family protein</fullName>
    </submittedName>
</protein>
<dbReference type="SUPFAM" id="SSF51695">
    <property type="entry name" value="PLC-like phosphodiesterases"/>
    <property type="match status" value="1"/>
</dbReference>
<dbReference type="GO" id="GO:0005886">
    <property type="term" value="C:plasma membrane"/>
    <property type="evidence" value="ECO:0007669"/>
    <property type="project" value="TreeGrafter"/>
</dbReference>
<dbReference type="Proteomes" id="UP000325933">
    <property type="component" value="Unassembled WGS sequence"/>
</dbReference>
<comment type="caution">
    <text evidence="4">The sequence shown here is derived from an EMBL/GenBank/DDBJ whole genome shotgun (WGS) entry which is preliminary data.</text>
</comment>
<evidence type="ECO:0000256" key="1">
    <source>
        <dbReference type="SAM" id="SignalP"/>
    </source>
</evidence>
<keyword evidence="6" id="KW-1185">Reference proteome</keyword>
<evidence type="ECO:0000259" key="2">
    <source>
        <dbReference type="PROSITE" id="PS51704"/>
    </source>
</evidence>
<dbReference type="PANTHER" id="PTHR46320:SF1">
    <property type="entry name" value="GLYCEROPHOSPHODIESTER PHOSPHODIESTERASE 1"/>
    <property type="match status" value="1"/>
</dbReference>
<dbReference type="CDD" id="cd08566">
    <property type="entry name" value="GDPD_AtGDE_like"/>
    <property type="match status" value="1"/>
</dbReference>
<feature type="domain" description="GP-PDE" evidence="2">
    <location>
        <begin position="47"/>
        <end position="308"/>
    </location>
</feature>
<dbReference type="Gene3D" id="3.20.20.190">
    <property type="entry name" value="Phosphatidylinositol (PI) phosphodiesterase"/>
    <property type="match status" value="1"/>
</dbReference>
<keyword evidence="1" id="KW-0732">Signal</keyword>
<evidence type="ECO:0000313" key="4">
    <source>
        <dbReference type="EMBL" id="KAA9027710.1"/>
    </source>
</evidence>
<dbReference type="GO" id="GO:0070291">
    <property type="term" value="P:N-acylethanolamine metabolic process"/>
    <property type="evidence" value="ECO:0007669"/>
    <property type="project" value="TreeGrafter"/>
</dbReference>
<dbReference type="RefSeq" id="WP_081096414.1">
    <property type="nucleotide sequence ID" value="NZ_JBNNIY010000019.1"/>
</dbReference>
<feature type="signal peptide" evidence="1">
    <location>
        <begin position="1"/>
        <end position="27"/>
    </location>
</feature>
<dbReference type="Pfam" id="PF16387">
    <property type="entry name" value="DUF4996"/>
    <property type="match status" value="1"/>
</dbReference>
<dbReference type="GO" id="GO:0006580">
    <property type="term" value="P:ethanolamine metabolic process"/>
    <property type="evidence" value="ECO:0007669"/>
    <property type="project" value="TreeGrafter"/>
</dbReference>
<dbReference type="GO" id="GO:0006644">
    <property type="term" value="P:phospholipid metabolic process"/>
    <property type="evidence" value="ECO:0007669"/>
    <property type="project" value="TreeGrafter"/>
</dbReference>
<accession>A0A5J5HZY8</accession>
<dbReference type="Pfam" id="PF03009">
    <property type="entry name" value="GDPD"/>
    <property type="match status" value="1"/>
</dbReference>
<dbReference type="EMBL" id="VYQA01000012">
    <property type="protein sequence ID" value="KAA9027710.1"/>
    <property type="molecule type" value="Genomic_DNA"/>
</dbReference>
<feature type="chain" id="PRO_5023923589" evidence="1">
    <location>
        <begin position="28"/>
        <end position="319"/>
    </location>
</feature>
<proteinExistence type="predicted"/>
<name>A0A5J5HZY8_9SPHN</name>
<dbReference type="InterPro" id="IPR032160">
    <property type="entry name" value="DUF4996"/>
</dbReference>
<dbReference type="Proteomes" id="UP000326364">
    <property type="component" value="Unassembled WGS sequence"/>
</dbReference>
<evidence type="ECO:0000313" key="5">
    <source>
        <dbReference type="Proteomes" id="UP000325933"/>
    </source>
</evidence>
<dbReference type="InterPro" id="IPR017946">
    <property type="entry name" value="PLC-like_Pdiesterase_TIM-brl"/>
</dbReference>
<dbReference type="GO" id="GO:0008889">
    <property type="term" value="F:glycerophosphodiester phosphodiesterase activity"/>
    <property type="evidence" value="ECO:0007669"/>
    <property type="project" value="TreeGrafter"/>
</dbReference>
<dbReference type="PANTHER" id="PTHR46320">
    <property type="entry name" value="GLYCEROPHOSPHODIESTER PHOSPHODIESTERASE 1"/>
    <property type="match status" value="1"/>
</dbReference>
<evidence type="ECO:0000313" key="3">
    <source>
        <dbReference type="EMBL" id="KAA9014698.1"/>
    </source>
</evidence>
<organism evidence="4 5">
    <name type="scientific">Sphingobium limneticum</name>
    <dbReference type="NCBI Taxonomy" id="1007511"/>
    <lineage>
        <taxon>Bacteria</taxon>
        <taxon>Pseudomonadati</taxon>
        <taxon>Pseudomonadota</taxon>
        <taxon>Alphaproteobacteria</taxon>
        <taxon>Sphingomonadales</taxon>
        <taxon>Sphingomonadaceae</taxon>
        <taxon>Sphingobium</taxon>
    </lineage>
</organism>
<sequence>MTGPIATTSRRLWAIALVTSLCIGTGAADRALAQSPRQRLANAESGAMVVAHRGCHRSGVKHGLPGAPENSLLALDHCIAMGIDVMETDVRRTRDGYLVIMHDATVDRTTDGTGKVADMTLAEIRRLHLRDGMGGAAAAVTAQQVPTLADMLSHGQGRILFNLDIQEAIYGEAIDEALRLGAANDAILKTRAGSGSPPLAAISPYDRVPFMPILSKVSGTPSEMVALARQQLAGGRRPVAFGTPRLDGVSLAALRNEARKAGVRLWTNTLGDGDAQAMSDPDRIWGRLLSDGFSMIQTDAPEMLKEFIARQHSGEASHR</sequence>
<reference evidence="5 6" key="1">
    <citation type="submission" date="2019-09" db="EMBL/GenBank/DDBJ databases">
        <authorList>
            <person name="Feng G."/>
        </authorList>
    </citation>
    <scope>NUCLEOTIDE SEQUENCE [LARGE SCALE GENOMIC DNA]</scope>
    <source>
        <strain evidence="4 5">KACC 19283</strain>
        <strain evidence="3 6">KACC 19284</strain>
    </source>
</reference>
<dbReference type="EMBL" id="VYQB01000012">
    <property type="protein sequence ID" value="KAA9014698.1"/>
    <property type="molecule type" value="Genomic_DNA"/>
</dbReference>
<dbReference type="PROSITE" id="PS51704">
    <property type="entry name" value="GP_PDE"/>
    <property type="match status" value="1"/>
</dbReference>
<evidence type="ECO:0000313" key="6">
    <source>
        <dbReference type="Proteomes" id="UP000326364"/>
    </source>
</evidence>